<keyword evidence="3" id="KW-0238">DNA-binding</keyword>
<evidence type="ECO:0000313" key="8">
    <source>
        <dbReference type="EMBL" id="MRX44582.1"/>
    </source>
</evidence>
<dbReference type="PANTHER" id="PTHR43214">
    <property type="entry name" value="TWO-COMPONENT RESPONSE REGULATOR"/>
    <property type="match status" value="1"/>
</dbReference>
<dbReference type="SMART" id="SM00448">
    <property type="entry name" value="REC"/>
    <property type="match status" value="1"/>
</dbReference>
<keyword evidence="1 5" id="KW-0597">Phosphoprotein</keyword>
<dbReference type="SUPFAM" id="SSF52172">
    <property type="entry name" value="CheY-like"/>
    <property type="match status" value="1"/>
</dbReference>
<comment type="caution">
    <text evidence="8">The sequence shown here is derived from an EMBL/GenBank/DDBJ whole genome shotgun (WGS) entry which is preliminary data.</text>
</comment>
<evidence type="ECO:0000259" key="6">
    <source>
        <dbReference type="PROSITE" id="PS50043"/>
    </source>
</evidence>
<dbReference type="InterPro" id="IPR001789">
    <property type="entry name" value="Sig_transdc_resp-reg_receiver"/>
</dbReference>
<evidence type="ECO:0000256" key="1">
    <source>
        <dbReference type="ARBA" id="ARBA00022553"/>
    </source>
</evidence>
<dbReference type="PANTHER" id="PTHR43214:SF24">
    <property type="entry name" value="TRANSCRIPTIONAL REGULATORY PROTEIN NARL-RELATED"/>
    <property type="match status" value="1"/>
</dbReference>
<evidence type="ECO:0000256" key="2">
    <source>
        <dbReference type="ARBA" id="ARBA00023015"/>
    </source>
</evidence>
<accession>A0A6L5R3P9</accession>
<dbReference type="GO" id="GO:0000160">
    <property type="term" value="P:phosphorelay signal transduction system"/>
    <property type="evidence" value="ECO:0007669"/>
    <property type="project" value="InterPro"/>
</dbReference>
<evidence type="ECO:0000313" key="9">
    <source>
        <dbReference type="Proteomes" id="UP000476511"/>
    </source>
</evidence>
<sequence length="244" mass="26279">MTGSTPSRHPSPRTDDSRGDAIRVLVVDDQALVRTGFRMILEIEPDLEVVGEVADGEQAVEATRDLQPHVVLMDVRMPRVDGIEATRRIVAEHGSAVRVVMLTTFDLDEYVYDALQAGASGFLLKDVQAELLVAGVRAVHEGDALLAPSVTRRMIETFVARPRPDAASAPAHLVAALTDRERDVLALVAQGRTNGEIAADLFISETTVKTHVGRLLAKLGARDRVHAVIIAYEAGLTGGVPRRG</sequence>
<keyword evidence="2" id="KW-0805">Transcription regulation</keyword>
<dbReference type="InterPro" id="IPR000792">
    <property type="entry name" value="Tscrpt_reg_LuxR_C"/>
</dbReference>
<feature type="domain" description="Response regulatory" evidence="7">
    <location>
        <begin position="23"/>
        <end position="140"/>
    </location>
</feature>
<dbReference type="GO" id="GO:0006355">
    <property type="term" value="P:regulation of DNA-templated transcription"/>
    <property type="evidence" value="ECO:0007669"/>
    <property type="project" value="InterPro"/>
</dbReference>
<dbReference type="AlphaFoldDB" id="A0A6L5R3P9"/>
<dbReference type="PRINTS" id="PR00038">
    <property type="entry name" value="HTHLUXR"/>
</dbReference>
<reference evidence="8 9" key="1">
    <citation type="submission" date="2019-11" db="EMBL/GenBank/DDBJ databases">
        <title>Agromyces kandeliae sp. nov., isolated from mangrove soil.</title>
        <authorList>
            <person name="Wang R."/>
        </authorList>
    </citation>
    <scope>NUCLEOTIDE SEQUENCE [LARGE SCALE GENOMIC DNA]</scope>
    <source>
        <strain evidence="8 9">Q22</strain>
    </source>
</reference>
<dbReference type="SMART" id="SM00421">
    <property type="entry name" value="HTH_LUXR"/>
    <property type="match status" value="1"/>
</dbReference>
<dbReference type="Gene3D" id="3.40.50.2300">
    <property type="match status" value="1"/>
</dbReference>
<feature type="modified residue" description="4-aspartylphosphate" evidence="5">
    <location>
        <position position="74"/>
    </location>
</feature>
<dbReference type="InterPro" id="IPR058245">
    <property type="entry name" value="NreC/VraR/RcsB-like_REC"/>
</dbReference>
<evidence type="ECO:0000256" key="4">
    <source>
        <dbReference type="ARBA" id="ARBA00023163"/>
    </source>
</evidence>
<dbReference type="InterPro" id="IPR011006">
    <property type="entry name" value="CheY-like_superfamily"/>
</dbReference>
<dbReference type="Pfam" id="PF00196">
    <property type="entry name" value="GerE"/>
    <property type="match status" value="1"/>
</dbReference>
<dbReference type="PROSITE" id="PS00622">
    <property type="entry name" value="HTH_LUXR_1"/>
    <property type="match status" value="1"/>
</dbReference>
<dbReference type="InterPro" id="IPR039420">
    <property type="entry name" value="WalR-like"/>
</dbReference>
<dbReference type="PROSITE" id="PS50110">
    <property type="entry name" value="RESPONSE_REGULATORY"/>
    <property type="match status" value="1"/>
</dbReference>
<keyword evidence="9" id="KW-1185">Reference proteome</keyword>
<feature type="domain" description="HTH luxR-type" evidence="6">
    <location>
        <begin position="170"/>
        <end position="235"/>
    </location>
</feature>
<name>A0A6L5R3P9_9MICO</name>
<dbReference type="SUPFAM" id="SSF46894">
    <property type="entry name" value="C-terminal effector domain of the bipartite response regulators"/>
    <property type="match status" value="1"/>
</dbReference>
<dbReference type="InterPro" id="IPR016032">
    <property type="entry name" value="Sig_transdc_resp-reg_C-effctor"/>
</dbReference>
<evidence type="ECO:0000256" key="5">
    <source>
        <dbReference type="PROSITE-ProRule" id="PRU00169"/>
    </source>
</evidence>
<dbReference type="CDD" id="cd06170">
    <property type="entry name" value="LuxR_C_like"/>
    <property type="match status" value="1"/>
</dbReference>
<evidence type="ECO:0000259" key="7">
    <source>
        <dbReference type="PROSITE" id="PS50110"/>
    </source>
</evidence>
<dbReference type="PROSITE" id="PS50043">
    <property type="entry name" value="HTH_LUXR_2"/>
    <property type="match status" value="1"/>
</dbReference>
<dbReference type="Pfam" id="PF00072">
    <property type="entry name" value="Response_reg"/>
    <property type="match status" value="1"/>
</dbReference>
<proteinExistence type="predicted"/>
<protein>
    <submittedName>
        <fullName evidence="8">Response regulator</fullName>
    </submittedName>
</protein>
<keyword evidence="4" id="KW-0804">Transcription</keyword>
<dbReference type="Proteomes" id="UP000476511">
    <property type="component" value="Unassembled WGS sequence"/>
</dbReference>
<gene>
    <name evidence="8" type="ORF">GJR97_12700</name>
</gene>
<dbReference type="CDD" id="cd17535">
    <property type="entry name" value="REC_NarL-like"/>
    <property type="match status" value="1"/>
</dbReference>
<dbReference type="RefSeq" id="WP_154347038.1">
    <property type="nucleotide sequence ID" value="NZ_WKJD01000017.1"/>
</dbReference>
<dbReference type="GO" id="GO:0003677">
    <property type="term" value="F:DNA binding"/>
    <property type="evidence" value="ECO:0007669"/>
    <property type="project" value="UniProtKB-KW"/>
</dbReference>
<evidence type="ECO:0000256" key="3">
    <source>
        <dbReference type="ARBA" id="ARBA00023125"/>
    </source>
</evidence>
<organism evidence="8 9">
    <name type="scientific">Agromyces kandeliae</name>
    <dbReference type="NCBI Taxonomy" id="2666141"/>
    <lineage>
        <taxon>Bacteria</taxon>
        <taxon>Bacillati</taxon>
        <taxon>Actinomycetota</taxon>
        <taxon>Actinomycetes</taxon>
        <taxon>Micrococcales</taxon>
        <taxon>Microbacteriaceae</taxon>
        <taxon>Agromyces</taxon>
    </lineage>
</organism>
<dbReference type="EMBL" id="WKJD01000017">
    <property type="protein sequence ID" value="MRX44582.1"/>
    <property type="molecule type" value="Genomic_DNA"/>
</dbReference>